<gene>
    <name evidence="2" type="primary">Mo05830</name>
    <name evidence="2" type="ORF">E5Q_05830</name>
</gene>
<dbReference type="RefSeq" id="XP_014565672.1">
    <property type="nucleotide sequence ID" value="XM_014710186.1"/>
</dbReference>
<proteinExistence type="predicted"/>
<dbReference type="Pfam" id="PF04908">
    <property type="entry name" value="SH3BGR"/>
    <property type="match status" value="1"/>
</dbReference>
<keyword evidence="3" id="KW-1185">Reference proteome</keyword>
<dbReference type="InParanoid" id="G7E8I0"/>
<protein>
    <submittedName>
        <fullName evidence="2">Uncharacterized protein</fullName>
    </submittedName>
</protein>
<evidence type="ECO:0000313" key="2">
    <source>
        <dbReference type="EMBL" id="GAA99140.1"/>
    </source>
</evidence>
<dbReference type="InterPro" id="IPR036249">
    <property type="entry name" value="Thioredoxin-like_sf"/>
</dbReference>
<reference evidence="2 3" key="2">
    <citation type="journal article" date="2012" name="Open Biol.">
        <title>Characteristics of nucleosomes and linker DNA regions on the genome of the basidiomycete Mixia osmundae revealed by mono- and dinucleosome mapping.</title>
        <authorList>
            <person name="Nishida H."/>
            <person name="Kondo S."/>
            <person name="Matsumoto T."/>
            <person name="Suzuki Y."/>
            <person name="Yoshikawa H."/>
            <person name="Taylor T.D."/>
            <person name="Sugiyama J."/>
        </authorList>
    </citation>
    <scope>NUCLEOTIDE SEQUENCE [LARGE SCALE GENOMIC DNA]</scope>
    <source>
        <strain evidence="3">CBS 9802 / IAM 14324 / JCM 22182 / KY 12970</strain>
    </source>
</reference>
<accession>G7E8I0</accession>
<dbReference type="RefSeq" id="XP_014565684.1">
    <property type="nucleotide sequence ID" value="XM_014710198.1"/>
</dbReference>
<dbReference type="AlphaFoldDB" id="G7E8I0"/>
<comment type="caution">
    <text evidence="2">The sequence shown here is derived from an EMBL/GenBank/DDBJ whole genome shotgun (WGS) entry which is preliminary data.</text>
</comment>
<dbReference type="eggNOG" id="ENOG502SB9J">
    <property type="taxonomic scope" value="Eukaryota"/>
</dbReference>
<dbReference type="InterPro" id="IPR006993">
    <property type="entry name" value="Glut_rich_SH3-bd"/>
</dbReference>
<name>G7E8I0_MIXOS</name>
<dbReference type="Proteomes" id="UP000009131">
    <property type="component" value="Unassembled WGS sequence"/>
</dbReference>
<organism evidence="2 3">
    <name type="scientific">Mixia osmundae (strain CBS 9802 / IAM 14324 / JCM 22182 / KY 12970)</name>
    <dbReference type="NCBI Taxonomy" id="764103"/>
    <lineage>
        <taxon>Eukaryota</taxon>
        <taxon>Fungi</taxon>
        <taxon>Dikarya</taxon>
        <taxon>Basidiomycota</taxon>
        <taxon>Pucciniomycotina</taxon>
        <taxon>Mixiomycetes</taxon>
        <taxon>Mixiales</taxon>
        <taxon>Mixiaceae</taxon>
        <taxon>Mixia</taxon>
    </lineage>
</organism>
<dbReference type="HOGENOM" id="CLU_1409108_0_0_1"/>
<evidence type="ECO:0000313" key="3">
    <source>
        <dbReference type="Proteomes" id="UP000009131"/>
    </source>
</evidence>
<evidence type="ECO:0000256" key="1">
    <source>
        <dbReference type="SAM" id="MobiDB-lite"/>
    </source>
</evidence>
<dbReference type="OrthoDB" id="9932926at2759"/>
<feature type="compositionally biased region" description="Acidic residues" evidence="1">
    <location>
        <begin position="184"/>
        <end position="193"/>
    </location>
</feature>
<dbReference type="Gene3D" id="3.40.30.10">
    <property type="entry name" value="Glutaredoxin"/>
    <property type="match status" value="1"/>
</dbReference>
<feature type="region of interest" description="Disordered" evidence="1">
    <location>
        <begin position="172"/>
        <end position="193"/>
    </location>
</feature>
<dbReference type="STRING" id="764103.G7E8I0"/>
<reference evidence="2 3" key="1">
    <citation type="journal article" date="2011" name="J. Gen. Appl. Microbiol.">
        <title>Draft genome sequencing of the enigmatic basidiomycete Mixia osmundae.</title>
        <authorList>
            <person name="Nishida H."/>
            <person name="Nagatsuka Y."/>
            <person name="Sugiyama J."/>
        </authorList>
    </citation>
    <scope>NUCLEOTIDE SEQUENCE [LARGE SCALE GENOMIC DNA]</scope>
    <source>
        <strain evidence="3">CBS 9802 / IAM 14324 / JCM 22182 / KY 12970</strain>
    </source>
</reference>
<dbReference type="SUPFAM" id="SSF52833">
    <property type="entry name" value="Thioredoxin-like"/>
    <property type="match status" value="1"/>
</dbReference>
<sequence length="193" mass="21169">MLVVYESSITSKHSIRSNQESVRRILAHLNPVYLDIANDESAKATYKRLSAGRTELPLVAVNGRYVGSVEQIQEANEHGELDQLLRLDEQEGDELNNLTEAEAVELASEINAIDNAKQASAQLSSIPPATAEPVIVTDQEGGHHVNPTGQTYQYVDSHGHDQVDATHKPLIDSTQPFVGSRNETEEDFTISNP</sequence>
<dbReference type="PROSITE" id="PS51354">
    <property type="entry name" value="GLUTAREDOXIN_2"/>
    <property type="match status" value="1"/>
</dbReference>
<dbReference type="EMBL" id="BABT02000211">
    <property type="protein sequence ID" value="GAA99140.1"/>
    <property type="molecule type" value="Genomic_DNA"/>
</dbReference>